<gene>
    <name evidence="2" type="ORF">DEX24_13045</name>
</gene>
<dbReference type="SUPFAM" id="SSF51338">
    <property type="entry name" value="Composite domain of metallo-dependent hydrolases"/>
    <property type="match status" value="1"/>
</dbReference>
<organism evidence="2 3">
    <name type="scientific">Kurthia sibirica</name>
    <dbReference type="NCBI Taxonomy" id="202750"/>
    <lineage>
        <taxon>Bacteria</taxon>
        <taxon>Bacillati</taxon>
        <taxon>Bacillota</taxon>
        <taxon>Bacilli</taxon>
        <taxon>Bacillales</taxon>
        <taxon>Caryophanaceae</taxon>
        <taxon>Kurthia</taxon>
    </lineage>
</organism>
<name>A0A2U3AIX7_9BACL</name>
<dbReference type="InterPro" id="IPR033932">
    <property type="entry name" value="YtcJ-like"/>
</dbReference>
<evidence type="ECO:0000313" key="2">
    <source>
        <dbReference type="EMBL" id="PWI24512.1"/>
    </source>
</evidence>
<dbReference type="AlphaFoldDB" id="A0A2U3AIX7"/>
<sequence length="526" mass="58731">MKRLIHNGKIYTMTAPEQTVEAVLIEEGRISAIGRYDELVDLADEQLDLQGATMYPGFVDSHLHMIGTGLKLTRLDLSDVQSAEDMLYLIAEQAKKTADDEWLWVESFNENNFPDQRIPTMAELDAITTMPLIVSRVCRHVFLGNRLAFDLAGITEATANPQGGLIGRHSSGELNGLLYEQAADLLKAAIPQEGAAFRQQLENVLHHTIEHMHARGLTGGHSEEMAYFGHYNYSYNAYKKVLLGRKDFRANLLIHNEVFAAMMEDELLFDDDFMSLGAMKIFADGSFGGSTAALLEPYADDFTNKGLLIQDDIAMEELFQLAQAYSRPIAVHTIGDAAATQVIKLMENYPPPSGTRHRIIHACLLNEDLLHRMTKIDLAVDIQPTFVTSDFPWVGNKIGEQRLPYAFPWKSLLDAGIKCGGGSDSPIEPVDPLAGIYAAITRKKPEENHGGYVPQQKLTRYEALRLYTVGSAEMIHHEHDRGMIQPGYIADFTIFKEDLFTIAIEKMLQAQVKMTIVDGKIVFENN</sequence>
<proteinExistence type="predicted"/>
<dbReference type="Gene3D" id="3.20.20.140">
    <property type="entry name" value="Metal-dependent hydrolases"/>
    <property type="match status" value="1"/>
</dbReference>
<dbReference type="InterPro" id="IPR032466">
    <property type="entry name" value="Metal_Hydrolase"/>
</dbReference>
<dbReference type="InterPro" id="IPR011059">
    <property type="entry name" value="Metal-dep_hydrolase_composite"/>
</dbReference>
<dbReference type="InterPro" id="IPR013108">
    <property type="entry name" value="Amidohydro_3"/>
</dbReference>
<dbReference type="Gene3D" id="2.30.40.10">
    <property type="entry name" value="Urease, subunit C, domain 1"/>
    <property type="match status" value="1"/>
</dbReference>
<feature type="domain" description="Amidohydrolase 3" evidence="1">
    <location>
        <begin position="47"/>
        <end position="523"/>
    </location>
</feature>
<evidence type="ECO:0000313" key="3">
    <source>
        <dbReference type="Proteomes" id="UP000245938"/>
    </source>
</evidence>
<comment type="caution">
    <text evidence="2">The sequence shown here is derived from an EMBL/GenBank/DDBJ whole genome shotgun (WGS) entry which is preliminary data.</text>
</comment>
<dbReference type="Proteomes" id="UP000245938">
    <property type="component" value="Unassembled WGS sequence"/>
</dbReference>
<dbReference type="EMBL" id="QFVR01000020">
    <property type="protein sequence ID" value="PWI24512.1"/>
    <property type="molecule type" value="Genomic_DNA"/>
</dbReference>
<dbReference type="OrthoDB" id="9767366at2"/>
<dbReference type="GO" id="GO:0016810">
    <property type="term" value="F:hydrolase activity, acting on carbon-nitrogen (but not peptide) bonds"/>
    <property type="evidence" value="ECO:0007669"/>
    <property type="project" value="InterPro"/>
</dbReference>
<accession>A0A2U3AIX7</accession>
<evidence type="ECO:0000259" key="1">
    <source>
        <dbReference type="Pfam" id="PF07969"/>
    </source>
</evidence>
<protein>
    <submittedName>
        <fullName evidence="2">Amidohydrolase</fullName>
    </submittedName>
</protein>
<dbReference type="PANTHER" id="PTHR22642:SF2">
    <property type="entry name" value="PROTEIN LONG AFTER FAR-RED 3"/>
    <property type="match status" value="1"/>
</dbReference>
<keyword evidence="2" id="KW-0378">Hydrolase</keyword>
<keyword evidence="3" id="KW-1185">Reference proteome</keyword>
<dbReference type="SUPFAM" id="SSF51556">
    <property type="entry name" value="Metallo-dependent hydrolases"/>
    <property type="match status" value="1"/>
</dbReference>
<dbReference type="Pfam" id="PF07969">
    <property type="entry name" value="Amidohydro_3"/>
    <property type="match status" value="1"/>
</dbReference>
<dbReference type="Gene3D" id="3.10.310.70">
    <property type="match status" value="1"/>
</dbReference>
<dbReference type="PANTHER" id="PTHR22642">
    <property type="entry name" value="IMIDAZOLONEPROPIONASE"/>
    <property type="match status" value="1"/>
</dbReference>
<dbReference type="RefSeq" id="WP_109306853.1">
    <property type="nucleotide sequence ID" value="NZ_BJUF01000011.1"/>
</dbReference>
<reference evidence="2 3" key="1">
    <citation type="submission" date="2018-05" db="EMBL/GenBank/DDBJ databases">
        <title>Kurthia sibirica genome sequence.</title>
        <authorList>
            <person name="Maclea K.S."/>
            <person name="Goen A.E."/>
        </authorList>
    </citation>
    <scope>NUCLEOTIDE SEQUENCE [LARGE SCALE GENOMIC DNA]</scope>
    <source>
        <strain evidence="2 3">ATCC 49154</strain>
    </source>
</reference>
<dbReference type="CDD" id="cd01300">
    <property type="entry name" value="YtcJ_like"/>
    <property type="match status" value="1"/>
</dbReference>